<dbReference type="Proteomes" id="UP000321197">
    <property type="component" value="Unassembled WGS sequence"/>
</dbReference>
<dbReference type="GO" id="GO:0043546">
    <property type="term" value="F:molybdopterin cofactor binding"/>
    <property type="evidence" value="ECO:0007669"/>
    <property type="project" value="TreeGrafter"/>
</dbReference>
<dbReference type="AlphaFoldDB" id="A0A511R092"/>
<dbReference type="CDD" id="cd02110">
    <property type="entry name" value="SO_family_Moco_dimer"/>
    <property type="match status" value="1"/>
</dbReference>
<dbReference type="NCBIfam" id="TIGR01409">
    <property type="entry name" value="TAT_signal_seq"/>
    <property type="match status" value="1"/>
</dbReference>
<keyword evidence="3" id="KW-0479">Metal-binding</keyword>
<feature type="domain" description="Oxidoreductase molybdopterin-binding" evidence="5">
    <location>
        <begin position="103"/>
        <end position="262"/>
    </location>
</feature>
<dbReference type="GO" id="GO:0008482">
    <property type="term" value="F:sulfite oxidase activity"/>
    <property type="evidence" value="ECO:0007669"/>
    <property type="project" value="TreeGrafter"/>
</dbReference>
<sequence>MDEQKKVSFEQAEMNRRAFLKKTAAAGAAVGMMGLGMAQQQPTADQVVRGKNPKLVVLSSRPVVMESTLELLGTERITSKANLFVRNNIDLPGLNTTEPNVQPGWVVEIGGLISAPFRITVEELSRLPQTEVTSVLQCSGNGRANFNPRPSGNPWTYGGVGQVTWRGVLLKTLLEAKEVKLNENARFITMNASTQGGAQPYEKSFPISVLDYNSAMLALGMNGEPLPAVHGGPVRLVAAGTFGTANVKWLAKLEFTASESSGNEQVPRYRVPVLPGWNTPILPTQPGSRYPYALNNSRSNWGANINSFILSPLAGSSVKGRLVEVRGVAWNDGLAPVESVEVSVNGGTSWRKAIIEGNEGKFGWYRWVSPQLLAPGEYEVMARATDTLGRTQPLNGNVWWNERGYEWNGVMRVKFKVT</sequence>
<dbReference type="PANTHER" id="PTHR19372">
    <property type="entry name" value="SULFITE REDUCTASE"/>
    <property type="match status" value="1"/>
</dbReference>
<organism evidence="7 8">
    <name type="scientific">Meiothermus hypogaeus NBRC 106114</name>
    <dbReference type="NCBI Taxonomy" id="1227553"/>
    <lineage>
        <taxon>Bacteria</taxon>
        <taxon>Thermotogati</taxon>
        <taxon>Deinococcota</taxon>
        <taxon>Deinococci</taxon>
        <taxon>Thermales</taxon>
        <taxon>Thermaceae</taxon>
        <taxon>Meiothermus</taxon>
    </lineage>
</organism>
<reference evidence="7 8" key="1">
    <citation type="submission" date="2019-07" db="EMBL/GenBank/DDBJ databases">
        <title>Whole genome shotgun sequence of Meiothermus hypogaeus NBRC 106114.</title>
        <authorList>
            <person name="Hosoyama A."/>
            <person name="Uohara A."/>
            <person name="Ohji S."/>
            <person name="Ichikawa N."/>
        </authorList>
    </citation>
    <scope>NUCLEOTIDE SEQUENCE [LARGE SCALE GENOMIC DNA]</scope>
    <source>
        <strain evidence="7 8">NBRC 106114</strain>
    </source>
</reference>
<dbReference type="GO" id="GO:0020037">
    <property type="term" value="F:heme binding"/>
    <property type="evidence" value="ECO:0007669"/>
    <property type="project" value="TreeGrafter"/>
</dbReference>
<comment type="cofactor">
    <cofactor evidence="1">
        <name>Mo-molybdopterin</name>
        <dbReference type="ChEBI" id="CHEBI:71302"/>
    </cofactor>
</comment>
<dbReference type="InterPro" id="IPR000572">
    <property type="entry name" value="OxRdtase_Mopterin-bd_dom"/>
</dbReference>
<feature type="domain" description="Moybdenum cofactor oxidoreductase dimerisation" evidence="6">
    <location>
        <begin position="301"/>
        <end position="416"/>
    </location>
</feature>
<dbReference type="InterPro" id="IPR019546">
    <property type="entry name" value="TAT_signal_bac_arc"/>
</dbReference>
<dbReference type="InterPro" id="IPR006311">
    <property type="entry name" value="TAT_signal"/>
</dbReference>
<evidence type="ECO:0000256" key="3">
    <source>
        <dbReference type="ARBA" id="ARBA00022723"/>
    </source>
</evidence>
<evidence type="ECO:0000259" key="6">
    <source>
        <dbReference type="Pfam" id="PF03404"/>
    </source>
</evidence>
<evidence type="ECO:0000256" key="2">
    <source>
        <dbReference type="ARBA" id="ARBA00022505"/>
    </source>
</evidence>
<protein>
    <submittedName>
        <fullName evidence="7">Sulfite oxidase</fullName>
    </submittedName>
</protein>
<comment type="caution">
    <text evidence="7">The sequence shown here is derived from an EMBL/GenBank/DDBJ whole genome shotgun (WGS) entry which is preliminary data.</text>
</comment>
<dbReference type="GO" id="GO:0030151">
    <property type="term" value="F:molybdenum ion binding"/>
    <property type="evidence" value="ECO:0007669"/>
    <property type="project" value="InterPro"/>
</dbReference>
<dbReference type="Pfam" id="PF00174">
    <property type="entry name" value="Oxidored_molyb"/>
    <property type="match status" value="1"/>
</dbReference>
<dbReference type="Gene3D" id="2.60.40.650">
    <property type="match status" value="1"/>
</dbReference>
<keyword evidence="2" id="KW-0500">Molybdenum</keyword>
<gene>
    <name evidence="7" type="ORF">MHY01S_12050</name>
</gene>
<dbReference type="Gene3D" id="3.90.420.10">
    <property type="entry name" value="Oxidoreductase, molybdopterin-binding domain"/>
    <property type="match status" value="1"/>
</dbReference>
<dbReference type="InterPro" id="IPR036374">
    <property type="entry name" value="OxRdtase_Mopterin-bd_sf"/>
</dbReference>
<dbReference type="PANTHER" id="PTHR19372:SF7">
    <property type="entry name" value="SULFITE OXIDASE, MITOCHONDRIAL"/>
    <property type="match status" value="1"/>
</dbReference>
<dbReference type="InterPro" id="IPR008335">
    <property type="entry name" value="Mopterin_OxRdtase_euk"/>
</dbReference>
<dbReference type="EMBL" id="BJXL01000029">
    <property type="protein sequence ID" value="GEM83039.1"/>
    <property type="molecule type" value="Genomic_DNA"/>
</dbReference>
<dbReference type="GO" id="GO:0006790">
    <property type="term" value="P:sulfur compound metabolic process"/>
    <property type="evidence" value="ECO:0007669"/>
    <property type="project" value="TreeGrafter"/>
</dbReference>
<name>A0A511R092_9DEIN</name>
<dbReference type="InterPro" id="IPR014756">
    <property type="entry name" value="Ig_E-set"/>
</dbReference>
<dbReference type="InterPro" id="IPR005066">
    <property type="entry name" value="MoCF_OxRdtse_dimer"/>
</dbReference>
<evidence type="ECO:0000313" key="7">
    <source>
        <dbReference type="EMBL" id="GEM83039.1"/>
    </source>
</evidence>
<dbReference type="SUPFAM" id="SSF56524">
    <property type="entry name" value="Oxidoreductase molybdopterin-binding domain"/>
    <property type="match status" value="1"/>
</dbReference>
<dbReference type="PRINTS" id="PR00407">
    <property type="entry name" value="EUMOPTERIN"/>
</dbReference>
<dbReference type="PROSITE" id="PS51318">
    <property type="entry name" value="TAT"/>
    <property type="match status" value="1"/>
</dbReference>
<evidence type="ECO:0000313" key="8">
    <source>
        <dbReference type="Proteomes" id="UP000321197"/>
    </source>
</evidence>
<keyword evidence="4" id="KW-0560">Oxidoreductase</keyword>
<dbReference type="SUPFAM" id="SSF81296">
    <property type="entry name" value="E set domains"/>
    <property type="match status" value="1"/>
</dbReference>
<dbReference type="RefSeq" id="WP_240637152.1">
    <property type="nucleotide sequence ID" value="NZ_BJXL01000029.1"/>
</dbReference>
<evidence type="ECO:0000259" key="5">
    <source>
        <dbReference type="Pfam" id="PF00174"/>
    </source>
</evidence>
<evidence type="ECO:0000256" key="4">
    <source>
        <dbReference type="ARBA" id="ARBA00023002"/>
    </source>
</evidence>
<accession>A0A511R092</accession>
<dbReference type="Pfam" id="PF03404">
    <property type="entry name" value="Mo-co_dimer"/>
    <property type="match status" value="1"/>
</dbReference>
<evidence type="ECO:0000256" key="1">
    <source>
        <dbReference type="ARBA" id="ARBA00001924"/>
    </source>
</evidence>
<proteinExistence type="predicted"/>